<sequence length="156" mass="16885">MTAGCGSSWTPPRRPVPASAAGRHALSSRFELAPDEAAFAGRHRGYDRWYTLTHLVNWLAVALHGYGPEERRAYVDACARGVPPGDMPPAIAALLVRHASVAAVMGDFTHRFRRESRTTAFPLEAIRRIERRDDPPGAPAGGTPRGDGPRPAAPRT</sequence>
<evidence type="ECO:0000256" key="1">
    <source>
        <dbReference type="SAM" id="MobiDB-lite"/>
    </source>
</evidence>
<evidence type="ECO:0000313" key="2">
    <source>
        <dbReference type="EMBL" id="TWF89852.1"/>
    </source>
</evidence>
<evidence type="ECO:0000313" key="3">
    <source>
        <dbReference type="Proteomes" id="UP000316603"/>
    </source>
</evidence>
<dbReference type="AlphaFoldDB" id="A0A561TRW7"/>
<accession>A0A561TRW7</accession>
<feature type="compositionally biased region" description="Polar residues" evidence="1">
    <location>
        <begin position="1"/>
        <end position="10"/>
    </location>
</feature>
<dbReference type="Proteomes" id="UP000316603">
    <property type="component" value="Unassembled WGS sequence"/>
</dbReference>
<dbReference type="RefSeq" id="WP_229924147.1">
    <property type="nucleotide sequence ID" value="NZ_BNCE01000022.1"/>
</dbReference>
<proteinExistence type="predicted"/>
<protein>
    <submittedName>
        <fullName evidence="2">Uncharacterized protein</fullName>
    </submittedName>
</protein>
<reference evidence="2 3" key="1">
    <citation type="submission" date="2019-06" db="EMBL/GenBank/DDBJ databases">
        <title>Sequencing the genomes of 1000 actinobacteria strains.</title>
        <authorList>
            <person name="Klenk H.-P."/>
        </authorList>
    </citation>
    <scope>NUCLEOTIDE SEQUENCE [LARGE SCALE GENOMIC DNA]</scope>
    <source>
        <strain evidence="2 3">DSM 41695</strain>
    </source>
</reference>
<dbReference type="EMBL" id="VIWV01000001">
    <property type="protein sequence ID" value="TWF89852.1"/>
    <property type="molecule type" value="Genomic_DNA"/>
</dbReference>
<name>A0A561TRW7_9ACTN</name>
<feature type="region of interest" description="Disordered" evidence="1">
    <location>
        <begin position="127"/>
        <end position="156"/>
    </location>
</feature>
<keyword evidence="3" id="KW-1185">Reference proteome</keyword>
<organism evidence="2 3">
    <name type="scientific">Streptomyces capillispiralis</name>
    <dbReference type="NCBI Taxonomy" id="68182"/>
    <lineage>
        <taxon>Bacteria</taxon>
        <taxon>Bacillati</taxon>
        <taxon>Actinomycetota</taxon>
        <taxon>Actinomycetes</taxon>
        <taxon>Kitasatosporales</taxon>
        <taxon>Streptomycetaceae</taxon>
        <taxon>Streptomyces</taxon>
    </lineage>
</organism>
<gene>
    <name evidence="2" type="ORF">FHX78_116899</name>
</gene>
<feature type="region of interest" description="Disordered" evidence="1">
    <location>
        <begin position="1"/>
        <end position="20"/>
    </location>
</feature>
<comment type="caution">
    <text evidence="2">The sequence shown here is derived from an EMBL/GenBank/DDBJ whole genome shotgun (WGS) entry which is preliminary data.</text>
</comment>